<organism evidence="1">
    <name type="scientific">bioreactor metagenome</name>
    <dbReference type="NCBI Taxonomy" id="1076179"/>
    <lineage>
        <taxon>unclassified sequences</taxon>
        <taxon>metagenomes</taxon>
        <taxon>ecological metagenomes</taxon>
    </lineage>
</organism>
<evidence type="ECO:0000313" key="1">
    <source>
        <dbReference type="EMBL" id="MPN49444.1"/>
    </source>
</evidence>
<proteinExistence type="predicted"/>
<sequence>MLISPAREKTCQTSRHSADWHGLKRDFPWTSDHRIENALTAEDHILDARDRYNLNGTGVTHRSEVAGVNNHGLAGCKLVFADIAINLDKGGSPAGQPLHDEALAAEKAGGKLLLKEDRQFHAGLACKKSALLDD</sequence>
<name>A0A645IMA9_9ZZZZ</name>
<gene>
    <name evidence="1" type="ORF">SDC9_197065</name>
</gene>
<dbReference type="EMBL" id="VSSQ01112714">
    <property type="protein sequence ID" value="MPN49444.1"/>
    <property type="molecule type" value="Genomic_DNA"/>
</dbReference>
<protein>
    <submittedName>
        <fullName evidence="1">Uncharacterized protein</fullName>
    </submittedName>
</protein>
<dbReference type="AlphaFoldDB" id="A0A645IMA9"/>
<reference evidence="1" key="1">
    <citation type="submission" date="2019-08" db="EMBL/GenBank/DDBJ databases">
        <authorList>
            <person name="Kucharzyk K."/>
            <person name="Murdoch R.W."/>
            <person name="Higgins S."/>
            <person name="Loffler F."/>
        </authorList>
    </citation>
    <scope>NUCLEOTIDE SEQUENCE</scope>
</reference>
<comment type="caution">
    <text evidence="1">The sequence shown here is derived from an EMBL/GenBank/DDBJ whole genome shotgun (WGS) entry which is preliminary data.</text>
</comment>
<accession>A0A645IMA9</accession>